<feature type="binding site" evidence="7">
    <location>
        <position position="173"/>
    </location>
    <ligand>
        <name>orotate</name>
        <dbReference type="ChEBI" id="CHEBI:30839"/>
    </ligand>
</feature>
<feature type="binding site" evidence="7">
    <location>
        <position position="118"/>
    </location>
    <ligand>
        <name>5-phospho-alpha-D-ribose 1-diphosphate</name>
        <dbReference type="ChEBI" id="CHEBI:58017"/>
        <note>ligand shared between dimeric partners</note>
    </ligand>
</feature>
<gene>
    <name evidence="7" type="primary">pyrE</name>
    <name evidence="8" type="ORF">B7O87_15235</name>
</gene>
<dbReference type="GO" id="GO:0044205">
    <property type="term" value="P:'de novo' UMP biosynthetic process"/>
    <property type="evidence" value="ECO:0007669"/>
    <property type="project" value="UniProtKB-UniRule"/>
</dbReference>
<dbReference type="AlphaFoldDB" id="A0A1X4G2Z7"/>
<feature type="binding site" evidence="7">
    <location>
        <position position="145"/>
    </location>
    <ligand>
        <name>orotate</name>
        <dbReference type="ChEBI" id="CHEBI:30839"/>
    </ligand>
</feature>
<name>A0A1X4G2Z7_9CYAN</name>
<evidence type="ECO:0000313" key="8">
    <source>
        <dbReference type="EMBL" id="OSO87033.1"/>
    </source>
</evidence>
<sequence length="207" mass="22744">MFYSTETSHDSTIWSTTSDLTLLRRKLLDLFCQLAYQEGDFVLSSGKRSSYYINGKQVTLHPQGALAIGRLILNILPVDTQAVAGLTLGADPIVSSVSVVSVYESRPIPALIIRKEAKGHGTMAYIEGPNLPPAAKVVVLEDVVTTGKSALQAVERLTAAGYKVDRVVSLVDRLQGGRELYQSFNLHFDTLFTILDLQQMYQELKVV</sequence>
<dbReference type="CDD" id="cd06223">
    <property type="entry name" value="PRTases_typeI"/>
    <property type="match status" value="1"/>
</dbReference>
<dbReference type="GO" id="GO:0004588">
    <property type="term" value="F:orotate phosphoribosyltransferase activity"/>
    <property type="evidence" value="ECO:0007669"/>
    <property type="project" value="UniProtKB-UniRule"/>
</dbReference>
<comment type="function">
    <text evidence="7">Catalyzes the transfer of a ribosyl phosphate group from 5-phosphoribose 1-diphosphate to orotate, leading to the formation of orotidine monophosphate (OMP).</text>
</comment>
<evidence type="ECO:0000256" key="2">
    <source>
        <dbReference type="ARBA" id="ARBA00011971"/>
    </source>
</evidence>
<evidence type="ECO:0000256" key="5">
    <source>
        <dbReference type="ARBA" id="ARBA00022842"/>
    </source>
</evidence>
<dbReference type="RefSeq" id="WP_009341664.1">
    <property type="nucleotide sequence ID" value="NZ_NBYN01000074.1"/>
</dbReference>
<evidence type="ECO:0000256" key="1">
    <source>
        <dbReference type="ARBA" id="ARBA00004889"/>
    </source>
</evidence>
<accession>A0A1X4G2Z7</accession>
<dbReference type="FunFam" id="3.40.50.2020:FF:000029">
    <property type="entry name" value="Orotate phosphoribosyltransferase"/>
    <property type="match status" value="1"/>
</dbReference>
<dbReference type="InterPro" id="IPR004467">
    <property type="entry name" value="Or_phspho_trans_dom"/>
</dbReference>
<keyword evidence="3 7" id="KW-0328">Glycosyltransferase</keyword>
<protein>
    <recommendedName>
        <fullName evidence="2 7">Orotate phosphoribosyltransferase</fullName>
        <shortName evidence="7">OPRT</shortName>
        <shortName evidence="7">OPRTase</shortName>
        <ecNumber evidence="2 7">2.4.2.10</ecNumber>
    </recommendedName>
</protein>
<keyword evidence="6 7" id="KW-0665">Pyrimidine biosynthesis</keyword>
<dbReference type="EC" id="2.4.2.10" evidence="2 7"/>
<dbReference type="PANTHER" id="PTHR19278:SF9">
    <property type="entry name" value="URIDINE 5'-MONOPHOSPHATE SYNTHASE"/>
    <property type="match status" value="1"/>
</dbReference>
<keyword evidence="4 7" id="KW-0808">Transferase</keyword>
<dbReference type="UniPathway" id="UPA00070">
    <property type="reaction ID" value="UER00119"/>
</dbReference>
<dbReference type="Proteomes" id="UP000192997">
    <property type="component" value="Unassembled WGS sequence"/>
</dbReference>
<comment type="similarity">
    <text evidence="7">Belongs to the purine/pyrimidine phosphoribosyltransferase family. PyrE subfamily.</text>
</comment>
<dbReference type="InterPro" id="IPR023031">
    <property type="entry name" value="OPRT"/>
</dbReference>
<comment type="subunit">
    <text evidence="7">Homodimer.</text>
</comment>
<dbReference type="NCBIfam" id="TIGR00336">
    <property type="entry name" value="pyrE"/>
    <property type="match status" value="1"/>
</dbReference>
<dbReference type="HAMAP" id="MF_01208">
    <property type="entry name" value="PyrE"/>
    <property type="match status" value="1"/>
</dbReference>
<proteinExistence type="inferred from homology"/>
<evidence type="ECO:0000256" key="4">
    <source>
        <dbReference type="ARBA" id="ARBA00022679"/>
    </source>
</evidence>
<organism evidence="8 9">
    <name type="scientific">Cylindrospermopsis raciborskii CENA303</name>
    <dbReference type="NCBI Taxonomy" id="1170769"/>
    <lineage>
        <taxon>Bacteria</taxon>
        <taxon>Bacillati</taxon>
        <taxon>Cyanobacteriota</taxon>
        <taxon>Cyanophyceae</taxon>
        <taxon>Nostocales</taxon>
        <taxon>Aphanizomenonaceae</taxon>
        <taxon>Cylindrospermopsis</taxon>
    </lineage>
</organism>
<dbReference type="GO" id="GO:0019856">
    <property type="term" value="P:pyrimidine nucleobase biosynthetic process"/>
    <property type="evidence" value="ECO:0007669"/>
    <property type="project" value="TreeGrafter"/>
</dbReference>
<comment type="caution">
    <text evidence="8">The sequence shown here is derived from an EMBL/GenBank/DDBJ whole genome shotgun (WGS) entry which is preliminary data.</text>
</comment>
<dbReference type="GO" id="GO:0000287">
    <property type="term" value="F:magnesium ion binding"/>
    <property type="evidence" value="ECO:0007669"/>
    <property type="project" value="UniProtKB-UniRule"/>
</dbReference>
<evidence type="ECO:0000313" key="9">
    <source>
        <dbReference type="Proteomes" id="UP000192997"/>
    </source>
</evidence>
<comment type="pathway">
    <text evidence="1 7">Pyrimidine metabolism; UMP biosynthesis via de novo pathway; UMP from orotate: step 1/2.</text>
</comment>
<keyword evidence="5 7" id="KW-0460">Magnesium</keyword>
<comment type="catalytic activity">
    <reaction evidence="7">
        <text>orotidine 5'-phosphate + diphosphate = orotate + 5-phospho-alpha-D-ribose 1-diphosphate</text>
        <dbReference type="Rhea" id="RHEA:10380"/>
        <dbReference type="ChEBI" id="CHEBI:30839"/>
        <dbReference type="ChEBI" id="CHEBI:33019"/>
        <dbReference type="ChEBI" id="CHEBI:57538"/>
        <dbReference type="ChEBI" id="CHEBI:58017"/>
        <dbReference type="EC" id="2.4.2.10"/>
    </reaction>
</comment>
<dbReference type="InterPro" id="IPR029057">
    <property type="entry name" value="PRTase-like"/>
</dbReference>
<feature type="binding site" evidence="7">
    <location>
        <position position="120"/>
    </location>
    <ligand>
        <name>5-phospho-alpha-D-ribose 1-diphosphate</name>
        <dbReference type="ChEBI" id="CHEBI:58017"/>
        <note>ligand shared between dimeric partners</note>
    </ligand>
</feature>
<dbReference type="PANTHER" id="PTHR19278">
    <property type="entry name" value="OROTATE PHOSPHORIBOSYLTRANSFERASE"/>
    <property type="match status" value="1"/>
</dbReference>
<evidence type="ECO:0000256" key="3">
    <source>
        <dbReference type="ARBA" id="ARBA00022676"/>
    </source>
</evidence>
<feature type="binding site" description="in other chain" evidence="7">
    <location>
        <position position="115"/>
    </location>
    <ligand>
        <name>5-phospho-alpha-D-ribose 1-diphosphate</name>
        <dbReference type="ChEBI" id="CHEBI:58017"/>
        <note>ligand shared between dimeric partners</note>
    </ligand>
</feature>
<dbReference type="Gene3D" id="3.40.50.2020">
    <property type="match status" value="1"/>
</dbReference>
<dbReference type="SUPFAM" id="SSF53271">
    <property type="entry name" value="PRTase-like"/>
    <property type="match status" value="1"/>
</dbReference>
<dbReference type="InterPro" id="IPR000836">
    <property type="entry name" value="PRTase_dom"/>
</dbReference>
<comment type="caution">
    <text evidence="7">Lacks conserved residue(s) required for the propagation of feature annotation.</text>
</comment>
<feature type="binding site" description="in other chain" evidence="7">
    <location>
        <begin position="141"/>
        <end position="149"/>
    </location>
    <ligand>
        <name>5-phospho-alpha-D-ribose 1-diphosphate</name>
        <dbReference type="ChEBI" id="CHEBI:58017"/>
        <note>ligand shared between dimeric partners</note>
    </ligand>
</feature>
<evidence type="ECO:0000256" key="6">
    <source>
        <dbReference type="ARBA" id="ARBA00022975"/>
    </source>
</evidence>
<dbReference type="EMBL" id="NBYN01000074">
    <property type="protein sequence ID" value="OSO87033.1"/>
    <property type="molecule type" value="Genomic_DNA"/>
</dbReference>
<comment type="cofactor">
    <cofactor evidence="7">
        <name>Mg(2+)</name>
        <dbReference type="ChEBI" id="CHEBI:18420"/>
    </cofactor>
</comment>
<reference evidence="9" key="1">
    <citation type="submission" date="2017-04" db="EMBL/GenBank/DDBJ databases">
        <authorList>
            <person name="Abreu V.A."/>
            <person name="Popin R.V."/>
            <person name="Rigonato J."/>
            <person name="Andreote A.P."/>
            <person name="Schaker P.C."/>
            <person name="Hoff-Risseti C."/>
            <person name="Alvarenga D.O."/>
            <person name="Varani A.M."/>
            <person name="Fiore M.F."/>
        </authorList>
    </citation>
    <scope>NUCLEOTIDE SEQUENCE [LARGE SCALE GENOMIC DNA]</scope>
    <source>
        <strain evidence="9">CENA303</strain>
    </source>
</reference>
<evidence type="ECO:0000256" key="7">
    <source>
        <dbReference type="HAMAP-Rule" id="MF_01208"/>
    </source>
</evidence>
<feature type="binding site" evidence="7">
    <location>
        <position position="114"/>
    </location>
    <ligand>
        <name>5-phospho-alpha-D-ribose 1-diphosphate</name>
        <dbReference type="ChEBI" id="CHEBI:58017"/>
        <note>ligand shared between dimeric partners</note>
    </ligand>
</feature>